<evidence type="ECO:0000313" key="3">
    <source>
        <dbReference type="Proteomes" id="UP001160499"/>
    </source>
</evidence>
<keyword evidence="2" id="KW-0687">Ribonucleoprotein</keyword>
<evidence type="ECO:0000259" key="1">
    <source>
        <dbReference type="PROSITE" id="PS51664"/>
    </source>
</evidence>
<dbReference type="NCBIfam" id="TIGR03604">
    <property type="entry name" value="TOMM_cyclo_SagD"/>
    <property type="match status" value="1"/>
</dbReference>
<feature type="domain" description="YcaO" evidence="1">
    <location>
        <begin position="77"/>
        <end position="451"/>
    </location>
</feature>
<dbReference type="Proteomes" id="UP001160499">
    <property type="component" value="Unassembled WGS sequence"/>
</dbReference>
<dbReference type="PROSITE" id="PS51664">
    <property type="entry name" value="YCAO"/>
    <property type="match status" value="1"/>
</dbReference>
<dbReference type="InterPro" id="IPR027624">
    <property type="entry name" value="TOMM_cyclo_SagD"/>
</dbReference>
<dbReference type="RefSeq" id="WP_280883150.1">
    <property type="nucleotide sequence ID" value="NZ_JARXVH010000036.1"/>
</dbReference>
<dbReference type="Gene3D" id="3.30.160.660">
    <property type="match status" value="1"/>
</dbReference>
<dbReference type="PANTHER" id="PTHR37809">
    <property type="entry name" value="RIBOSOMAL PROTEIN S12 METHYLTHIOTRANSFERASE ACCESSORY FACTOR YCAO"/>
    <property type="match status" value="1"/>
</dbReference>
<gene>
    <name evidence="2" type="ORF">M2283_009884</name>
</gene>
<keyword evidence="2" id="KW-0689">Ribosomal protein</keyword>
<dbReference type="InterPro" id="IPR003776">
    <property type="entry name" value="YcaO-like_dom"/>
</dbReference>
<sequence>MPNDVLENLGRLISPYGVAGEVRELTYAPGEPTVPAYGTLAGQVLGLLDADPLNRAGAAARTRGSKVGASEDFTAAGTAGTPERARLLALAEMLERYCATMAQDPDVVIRASAEELGDAALDLSSLPRLSAEEFARPGQPLLPPDPTAPIRWVRGWSLTRRCPVYVPAVVAWMGCPPQRPAERIWHPISTGFAVHGDLRTAVTHALCECVERDMISTVWLRRLPLPQLDISRMSELGEPAREMLARYRRSVLADPVVFDATSDLGIPTIYLVGRAPHSSRAATMVACATGADPQQVLAKVLREVIAYRIALHVDHEVPSDVDDFRDVLDGAHWMGRPERADAFDFLLSSTRRTRLSDMPVLARGDAARDPDLVVEQLRRRGMEAVAVDVTTDEARDVGFHAVRVFVPQLVPLSFHQDGRYLGHPRLLDAPERLGYPERVGTDINPMPQPFA</sequence>
<accession>A0ABT6M1V1</accession>
<dbReference type="Gene3D" id="3.30.1330.230">
    <property type="match status" value="1"/>
</dbReference>
<dbReference type="Gene3D" id="3.30.40.250">
    <property type="match status" value="1"/>
</dbReference>
<proteinExistence type="predicted"/>
<evidence type="ECO:0000313" key="2">
    <source>
        <dbReference type="EMBL" id="MDH6222533.1"/>
    </source>
</evidence>
<dbReference type="EMBL" id="JARXVH010000036">
    <property type="protein sequence ID" value="MDH6222533.1"/>
    <property type="molecule type" value="Genomic_DNA"/>
</dbReference>
<comment type="caution">
    <text evidence="2">The sequence shown here is derived from an EMBL/GenBank/DDBJ whole genome shotgun (WGS) entry which is preliminary data.</text>
</comment>
<dbReference type="PANTHER" id="PTHR37809:SF1">
    <property type="entry name" value="RIBOSOMAL PROTEIN S12 METHYLTHIOTRANSFERASE ACCESSORY FACTOR YCAO"/>
    <property type="match status" value="1"/>
</dbReference>
<keyword evidence="3" id="KW-1185">Reference proteome</keyword>
<protein>
    <submittedName>
        <fullName evidence="2">Ribosomal protein S12 methylthiotransferase accessory factor</fullName>
    </submittedName>
</protein>
<dbReference type="GO" id="GO:0005840">
    <property type="term" value="C:ribosome"/>
    <property type="evidence" value="ECO:0007669"/>
    <property type="project" value="UniProtKB-KW"/>
</dbReference>
<reference evidence="2 3" key="1">
    <citation type="submission" date="2023-04" db="EMBL/GenBank/DDBJ databases">
        <title>Forest soil microbial communities from Buena Vista Peninsula, Colon Province, Panama.</title>
        <authorList>
            <person name="Bouskill N."/>
        </authorList>
    </citation>
    <scope>NUCLEOTIDE SEQUENCE [LARGE SCALE GENOMIC DNA]</scope>
    <source>
        <strain evidence="2 3">GGS1</strain>
    </source>
</reference>
<organism evidence="2 3">
    <name type="scientific">Streptomyces pseudovenezuelae</name>
    <dbReference type="NCBI Taxonomy" id="67350"/>
    <lineage>
        <taxon>Bacteria</taxon>
        <taxon>Bacillati</taxon>
        <taxon>Actinomycetota</taxon>
        <taxon>Actinomycetes</taxon>
        <taxon>Kitasatosporales</taxon>
        <taxon>Streptomycetaceae</taxon>
        <taxon>Streptomyces</taxon>
        <taxon>Streptomyces aurantiacus group</taxon>
    </lineage>
</organism>
<name>A0ABT6M1V1_9ACTN</name>
<dbReference type="Pfam" id="PF02624">
    <property type="entry name" value="YcaO"/>
    <property type="match status" value="1"/>
</dbReference>